<name>A0A2P2JC16_RHIMU</name>
<evidence type="ECO:0000313" key="1">
    <source>
        <dbReference type="EMBL" id="MBW91021.1"/>
    </source>
</evidence>
<organism evidence="1">
    <name type="scientific">Rhizophora mucronata</name>
    <name type="common">Asiatic mangrove</name>
    <dbReference type="NCBI Taxonomy" id="61149"/>
    <lineage>
        <taxon>Eukaryota</taxon>
        <taxon>Viridiplantae</taxon>
        <taxon>Streptophyta</taxon>
        <taxon>Embryophyta</taxon>
        <taxon>Tracheophyta</taxon>
        <taxon>Spermatophyta</taxon>
        <taxon>Magnoliopsida</taxon>
        <taxon>eudicotyledons</taxon>
        <taxon>Gunneridae</taxon>
        <taxon>Pentapetalae</taxon>
        <taxon>rosids</taxon>
        <taxon>fabids</taxon>
        <taxon>Malpighiales</taxon>
        <taxon>Rhizophoraceae</taxon>
        <taxon>Rhizophora</taxon>
    </lineage>
</organism>
<reference evidence="1" key="1">
    <citation type="submission" date="2018-02" db="EMBL/GenBank/DDBJ databases">
        <title>Rhizophora mucronata_Transcriptome.</title>
        <authorList>
            <person name="Meera S.P."/>
            <person name="Sreeshan A."/>
            <person name="Augustine A."/>
        </authorList>
    </citation>
    <scope>NUCLEOTIDE SEQUENCE</scope>
    <source>
        <tissue evidence="1">Leaf</tissue>
    </source>
</reference>
<protein>
    <submittedName>
        <fullName evidence="1">NAC domain-containing protein 100-like</fullName>
    </submittedName>
</protein>
<sequence>MEPKTRRQLHVLIFLNKHEIVFHTENKSISINPNGF</sequence>
<accession>A0A2P2JC16</accession>
<proteinExistence type="predicted"/>
<dbReference type="AlphaFoldDB" id="A0A2P2JC16"/>
<dbReference type="EMBL" id="GGEC01010538">
    <property type="protein sequence ID" value="MBW91021.1"/>
    <property type="molecule type" value="Transcribed_RNA"/>
</dbReference>